<dbReference type="PANTHER" id="PTHR36151">
    <property type="entry name" value="BLR2777 PROTEIN"/>
    <property type="match status" value="1"/>
</dbReference>
<dbReference type="AlphaFoldDB" id="A0A3M2LD33"/>
<name>A0A3M2LD33_9NOCA</name>
<sequence>MALHTGTATREVDVSRFIDLSGALVSGMANVVLQLSHRPVGYGVLESTVDSGKVTLHPVKRTRTTLTYVAVALLGTDEERAAYRAAVGKAHRHVHDREGSPVRYNAFDPDLQLWVAACLYWGAADLYRRMHGTPEPALADALYRHSSRFGTTLQVRESQWPADRAAFAEYWDQAITRVRIDPPVKEYLDNLIDLTMFSWVTRRFAPIHRFVVTGLLPPQVRAQMGMTWTDRDERTLNRALHTIGAVEERIPASIRSLSLRVYLYDLRIRRRLGRPLV</sequence>
<evidence type="ECO:0000313" key="3">
    <source>
        <dbReference type="Proteomes" id="UP000279275"/>
    </source>
</evidence>
<keyword evidence="3" id="KW-1185">Reference proteome</keyword>
<comment type="caution">
    <text evidence="2">The sequence shown here is derived from an EMBL/GenBank/DDBJ whole genome shotgun (WGS) entry which is preliminary data.</text>
</comment>
<feature type="domain" description="ER-bound oxygenase mpaB/mpaB'/Rubber oxygenase catalytic" evidence="1">
    <location>
        <begin position="19"/>
        <end position="244"/>
    </location>
</feature>
<dbReference type="Proteomes" id="UP000279275">
    <property type="component" value="Unassembled WGS sequence"/>
</dbReference>
<dbReference type="RefSeq" id="WP_122185977.1">
    <property type="nucleotide sequence ID" value="NZ_RFFH01000001.1"/>
</dbReference>
<gene>
    <name evidence="2" type="ORF">EBN03_01295</name>
</gene>
<accession>A0A3M2LD33</accession>
<evidence type="ECO:0000313" key="2">
    <source>
        <dbReference type="EMBL" id="RMI35006.1"/>
    </source>
</evidence>
<organism evidence="2 3">
    <name type="scientific">Nocardia stercoris</name>
    <dbReference type="NCBI Taxonomy" id="2483361"/>
    <lineage>
        <taxon>Bacteria</taxon>
        <taxon>Bacillati</taxon>
        <taxon>Actinomycetota</taxon>
        <taxon>Actinomycetes</taxon>
        <taxon>Mycobacteriales</taxon>
        <taxon>Nocardiaceae</taxon>
        <taxon>Nocardia</taxon>
    </lineage>
</organism>
<dbReference type="Pfam" id="PF09995">
    <property type="entry name" value="MPAB_Lcp_cat"/>
    <property type="match status" value="1"/>
</dbReference>
<proteinExistence type="predicted"/>
<dbReference type="EMBL" id="RFFH01000001">
    <property type="protein sequence ID" value="RMI35006.1"/>
    <property type="molecule type" value="Genomic_DNA"/>
</dbReference>
<reference evidence="2 3" key="1">
    <citation type="submission" date="2018-10" db="EMBL/GenBank/DDBJ databases">
        <title>Isolation from cow dung.</title>
        <authorList>
            <person name="Ling L."/>
        </authorList>
    </citation>
    <scope>NUCLEOTIDE SEQUENCE [LARGE SCALE GENOMIC DNA]</scope>
    <source>
        <strain evidence="2 3">NEAU-LL90</strain>
    </source>
</reference>
<dbReference type="GO" id="GO:0016491">
    <property type="term" value="F:oxidoreductase activity"/>
    <property type="evidence" value="ECO:0007669"/>
    <property type="project" value="InterPro"/>
</dbReference>
<dbReference type="InterPro" id="IPR018713">
    <property type="entry name" value="MPAB/Lcp_cat_dom"/>
</dbReference>
<evidence type="ECO:0000259" key="1">
    <source>
        <dbReference type="Pfam" id="PF09995"/>
    </source>
</evidence>
<protein>
    <submittedName>
        <fullName evidence="2">DUF2236 domain-containing protein</fullName>
    </submittedName>
</protein>
<dbReference type="OrthoDB" id="3422701at2"/>
<dbReference type="PANTHER" id="PTHR36151:SF3">
    <property type="entry name" value="ER-BOUND OXYGENASE MPAB_MPAB'_RUBBER OXYGENASE CATALYTIC DOMAIN-CONTAINING PROTEIN"/>
    <property type="match status" value="1"/>
</dbReference>